<evidence type="ECO:0000313" key="4">
    <source>
        <dbReference type="EMBL" id="WDM42055.1"/>
    </source>
</evidence>
<dbReference type="InterPro" id="IPR017850">
    <property type="entry name" value="Alkaline_phosphatase_core_sf"/>
</dbReference>
<organism evidence="4 5">
    <name type="scientific">Microbacterium luteolum</name>
    <name type="common">Aureobacterium luteolum</name>
    <dbReference type="NCBI Taxonomy" id="69367"/>
    <lineage>
        <taxon>Bacteria</taxon>
        <taxon>Bacillati</taxon>
        <taxon>Actinomycetota</taxon>
        <taxon>Actinomycetes</taxon>
        <taxon>Micrococcales</taxon>
        <taxon>Microbacteriaceae</taxon>
        <taxon>Microbacterium</taxon>
    </lineage>
</organism>
<name>A0ABY7XIY6_MICLT</name>
<dbReference type="RefSeq" id="WP_282215915.1">
    <property type="nucleotide sequence ID" value="NZ_BAAAUN010000001.1"/>
</dbReference>
<dbReference type="Gene3D" id="3.40.720.10">
    <property type="entry name" value="Alkaline Phosphatase, subunit A"/>
    <property type="match status" value="1"/>
</dbReference>
<dbReference type="SUPFAM" id="SSF53649">
    <property type="entry name" value="Alkaline phosphatase-like"/>
    <property type="match status" value="1"/>
</dbReference>
<evidence type="ECO:0000256" key="2">
    <source>
        <dbReference type="ARBA" id="ARBA00022801"/>
    </source>
</evidence>
<feature type="domain" description="Sulfatase N-terminal" evidence="3">
    <location>
        <begin position="16"/>
        <end position="294"/>
    </location>
</feature>
<gene>
    <name evidence="4" type="ORF">KV395_01680</name>
</gene>
<dbReference type="CDD" id="cd16027">
    <property type="entry name" value="SGSH"/>
    <property type="match status" value="1"/>
</dbReference>
<sequence>MARHILLLHCHDLGRFLGAYGVTTVTTPYLDALAAESTVFDAAFATSPHCSPARASLFTGSYPQRHGVLGLTHEPFGWDLVDPTTHIAHRLHRTGYRTELIGVHHESRALPDKELAARLGFDRVRTGGDRDVVVERATEALQRAAASDRPFYLQVGFHEPHRSPSDRDRAGIMGFLGDRVEPDSANGVSIPAYLSDTADAHEEIAELQGAVRHMDEGVGAILSELDRLGLADDTIVVFTTDHGLALPRAKCTLYDAGVGVALFLRVPGRSAWRARRITGLVSHVDVVPTLLELTASAPSDDIAGTSLVNLVEQDAPARTFTYGQLSYHTYFDPKRSVRSADAKLILNLSNAPRAMDPTQSWMHRSIPVDLTGPTIGTSAVMEFYDLATDPDELVNLIDDPAWSERIAAFADALWTWMQDTEDPLLSRPASPRHALALTTLEQIARTHSAASIGART</sequence>
<evidence type="ECO:0000313" key="5">
    <source>
        <dbReference type="Proteomes" id="UP001215097"/>
    </source>
</evidence>
<evidence type="ECO:0000256" key="1">
    <source>
        <dbReference type="ARBA" id="ARBA00022723"/>
    </source>
</evidence>
<evidence type="ECO:0000259" key="3">
    <source>
        <dbReference type="Pfam" id="PF00884"/>
    </source>
</evidence>
<dbReference type="PANTHER" id="PTHR45953:SF1">
    <property type="entry name" value="IDURONATE 2-SULFATASE"/>
    <property type="match status" value="1"/>
</dbReference>
<proteinExistence type="predicted"/>
<dbReference type="EMBL" id="CP078075">
    <property type="protein sequence ID" value="WDM42055.1"/>
    <property type="molecule type" value="Genomic_DNA"/>
</dbReference>
<accession>A0ABY7XIY6</accession>
<protein>
    <submittedName>
        <fullName evidence="4">Sulfatase</fullName>
    </submittedName>
</protein>
<dbReference type="Proteomes" id="UP001215097">
    <property type="component" value="Chromosome"/>
</dbReference>
<dbReference type="Pfam" id="PF00884">
    <property type="entry name" value="Sulfatase"/>
    <property type="match status" value="1"/>
</dbReference>
<keyword evidence="1" id="KW-0479">Metal-binding</keyword>
<dbReference type="PANTHER" id="PTHR45953">
    <property type="entry name" value="IDURONATE 2-SULFATASE"/>
    <property type="match status" value="1"/>
</dbReference>
<dbReference type="InterPro" id="IPR000917">
    <property type="entry name" value="Sulfatase_N"/>
</dbReference>
<keyword evidence="5" id="KW-1185">Reference proteome</keyword>
<reference evidence="4 5" key="1">
    <citation type="submission" date="2021-06" db="EMBL/GenBank/DDBJ databases">
        <title>Genome-based taxonomic framework of Microbacterium strains isolated from marine environment, the description of four new species and reclassification of four preexisting species.</title>
        <authorList>
            <person name="Lee S.D."/>
            <person name="Kim S.-M."/>
            <person name="Byeon Y.-S."/>
            <person name="Yang H.L."/>
            <person name="Kim I.S."/>
        </authorList>
    </citation>
    <scope>NUCLEOTIDE SEQUENCE [LARGE SCALE GENOMIC DNA]</scope>
    <source>
        <strain evidence="4 5">KACC 14465</strain>
    </source>
</reference>
<keyword evidence="2" id="KW-0378">Hydrolase</keyword>